<dbReference type="Gene3D" id="3.30.2010.10">
    <property type="entry name" value="Metalloproteases ('zincins'), catalytic domain"/>
    <property type="match status" value="1"/>
</dbReference>
<name>D4XWE6_9BACT</name>
<reference evidence="2 3" key="1">
    <citation type="submission" date="2010-03" db="EMBL/GenBank/DDBJ databases">
        <authorList>
            <person name="Glass J.I."/>
            <person name="Benders G.A."/>
            <person name="Durkin A.S."/>
            <person name="Farmerie W.G."/>
            <person name="Hlavinka K."/>
            <person name="Hostetler J."/>
            <person name="Jackson J."/>
            <person name="May M.A."/>
            <person name="Miller R.H."/>
            <person name="Paralanov V."/>
            <person name="Radune D."/>
            <person name="Szczypinski B."/>
            <person name="Brown D.R."/>
        </authorList>
    </citation>
    <scope>NUCLEOTIDE SEQUENCE [LARGE SCALE GENOMIC DNA]</scope>
    <source>
        <strain evidence="2 3">A21JP2</strain>
    </source>
</reference>
<dbReference type="CDD" id="cd07344">
    <property type="entry name" value="M48_yhfN_like"/>
    <property type="match status" value="1"/>
</dbReference>
<keyword evidence="3" id="KW-1185">Reference proteome</keyword>
<dbReference type="STRING" id="747682.MALL_0484"/>
<evidence type="ECO:0000313" key="3">
    <source>
        <dbReference type="Proteomes" id="UP000004757"/>
    </source>
</evidence>
<dbReference type="InterPro" id="IPR002725">
    <property type="entry name" value="YgjP-like_metallopeptidase"/>
</dbReference>
<evidence type="ECO:0000313" key="2">
    <source>
        <dbReference type="EMBL" id="EFF41196.1"/>
    </source>
</evidence>
<dbReference type="PANTHER" id="PTHR30399">
    <property type="entry name" value="UNCHARACTERIZED PROTEIN YGJP"/>
    <property type="match status" value="1"/>
</dbReference>
<dbReference type="Proteomes" id="UP000004757">
    <property type="component" value="Unassembled WGS sequence"/>
</dbReference>
<sequence length="196" mass="23632">MRFNQNTFFITKFKNTTDKEIESAANKEVKIILENPGFITENVRVIYPDYFFLLGEKLNYKIENNFILIFKKDEFLEKIFLKNLSKVSETLMDWIKIKLLEKCKLIQREMEKIMNIPEHTISLKTSRTYHAQHRKNHITYNINVYPFPDEIIRFLATHELCHYVHPNHSKLFYEMLFKYCPNHKLLKIKLNKGVVL</sequence>
<gene>
    <name evidence="2" type="ORF">MALL_0484</name>
</gene>
<feature type="domain" description="YgjP-like metallopeptidase" evidence="1">
    <location>
        <begin position="13"/>
        <end position="192"/>
    </location>
</feature>
<organism evidence="2 3">
    <name type="scientific">Mycoplasmopsis alligatoris A21JP2</name>
    <dbReference type="NCBI Taxonomy" id="747682"/>
    <lineage>
        <taxon>Bacteria</taxon>
        <taxon>Bacillati</taxon>
        <taxon>Mycoplasmatota</taxon>
        <taxon>Mycoplasmoidales</taxon>
        <taxon>Metamycoplasmataceae</taxon>
        <taxon>Mycoplasmopsis</taxon>
    </lineage>
</organism>
<comment type="caution">
    <text evidence="2">The sequence shown here is derived from an EMBL/GenBank/DDBJ whole genome shotgun (WGS) entry which is preliminary data.</text>
</comment>
<proteinExistence type="predicted"/>
<dbReference type="InterPro" id="IPR053136">
    <property type="entry name" value="UTP_pyrophosphatase-like"/>
</dbReference>
<dbReference type="AlphaFoldDB" id="D4XWE6"/>
<dbReference type="EMBL" id="ADNC01000027">
    <property type="protein sequence ID" value="EFF41196.1"/>
    <property type="molecule type" value="Genomic_DNA"/>
</dbReference>
<dbReference type="PANTHER" id="PTHR30399:SF1">
    <property type="entry name" value="UTP PYROPHOSPHATASE"/>
    <property type="match status" value="1"/>
</dbReference>
<dbReference type="eggNOG" id="COG1451">
    <property type="taxonomic scope" value="Bacteria"/>
</dbReference>
<protein>
    <recommendedName>
        <fullName evidence="1">YgjP-like metallopeptidase domain-containing protein</fullName>
    </recommendedName>
</protein>
<accession>D4XWE6</accession>
<dbReference type="Pfam" id="PF01863">
    <property type="entry name" value="YgjP-like"/>
    <property type="match status" value="1"/>
</dbReference>
<evidence type="ECO:0000259" key="1">
    <source>
        <dbReference type="Pfam" id="PF01863"/>
    </source>
</evidence>